<evidence type="ECO:0000256" key="1">
    <source>
        <dbReference type="SAM" id="Phobius"/>
    </source>
</evidence>
<keyword evidence="1" id="KW-1133">Transmembrane helix</keyword>
<keyword evidence="1" id="KW-0472">Membrane</keyword>
<evidence type="ECO:0000313" key="3">
    <source>
        <dbReference type="EMBL" id="ACV11208.1"/>
    </source>
</evidence>
<dbReference type="InterPro" id="IPR021309">
    <property type="entry name" value="YgaP-like_TM"/>
</dbReference>
<sequence length="75" mass="7587">MGTMEPNVGSLDRTVRIAIGIVLGIVGAAVFAGPLSSLGTIVGAIALVAGAVMLGTGLTRQCMLYRPLGIDTCER</sequence>
<dbReference type="Pfam" id="PF11127">
    <property type="entry name" value="YgaP-like_TM"/>
    <property type="match status" value="1"/>
</dbReference>
<dbReference type="HOGENOM" id="CLU_176022_2_0_2"/>
<organism evidence="3 4">
    <name type="scientific">Halorhabdus utahensis (strain DSM 12940 / JCM 11049 / AX-2)</name>
    <dbReference type="NCBI Taxonomy" id="519442"/>
    <lineage>
        <taxon>Archaea</taxon>
        <taxon>Methanobacteriati</taxon>
        <taxon>Methanobacteriota</taxon>
        <taxon>Stenosarchaea group</taxon>
        <taxon>Halobacteria</taxon>
        <taxon>Halobacteriales</taxon>
        <taxon>Haloarculaceae</taxon>
        <taxon>Halorhabdus</taxon>
    </lineage>
</organism>
<dbReference type="AlphaFoldDB" id="C7NVC4"/>
<dbReference type="eggNOG" id="arCOG06386">
    <property type="taxonomic scope" value="Archaea"/>
</dbReference>
<dbReference type="KEGG" id="hut:Huta_1025"/>
<feature type="domain" description="Inner membrane protein YgaP-like transmembrane" evidence="2">
    <location>
        <begin position="4"/>
        <end position="74"/>
    </location>
</feature>
<gene>
    <name evidence="3" type="ordered locus">Huta_1025</name>
</gene>
<dbReference type="Proteomes" id="UP000002071">
    <property type="component" value="Chromosome"/>
</dbReference>
<feature type="transmembrane region" description="Helical" evidence="1">
    <location>
        <begin position="38"/>
        <end position="58"/>
    </location>
</feature>
<evidence type="ECO:0000259" key="2">
    <source>
        <dbReference type="Pfam" id="PF11127"/>
    </source>
</evidence>
<accession>C7NVC4</accession>
<proteinExistence type="predicted"/>
<keyword evidence="4" id="KW-1185">Reference proteome</keyword>
<dbReference type="STRING" id="519442.Huta_1025"/>
<feature type="transmembrane region" description="Helical" evidence="1">
    <location>
        <begin position="14"/>
        <end position="32"/>
    </location>
</feature>
<dbReference type="EMBL" id="CP001687">
    <property type="protein sequence ID" value="ACV11208.1"/>
    <property type="molecule type" value="Genomic_DNA"/>
</dbReference>
<keyword evidence="1" id="KW-0812">Transmembrane</keyword>
<name>C7NVC4_HALUD</name>
<evidence type="ECO:0000313" key="4">
    <source>
        <dbReference type="Proteomes" id="UP000002071"/>
    </source>
</evidence>
<reference evidence="3 4" key="1">
    <citation type="journal article" date="2009" name="Stand. Genomic Sci.">
        <title>Complete genome sequence of Halorhabdus utahensis type strain (AX-2).</title>
        <authorList>
            <person name="Anderson I."/>
            <person name="Tindall B.J."/>
            <person name="Pomrenke H."/>
            <person name="Goker M."/>
            <person name="Lapidus A."/>
            <person name="Nolan M."/>
            <person name="Copeland A."/>
            <person name="Glavina Del Rio T."/>
            <person name="Chen F."/>
            <person name="Tice H."/>
            <person name="Cheng J.F."/>
            <person name="Lucas S."/>
            <person name="Chertkov O."/>
            <person name="Bruce D."/>
            <person name="Brettin T."/>
            <person name="Detter J.C."/>
            <person name="Han C."/>
            <person name="Goodwin L."/>
            <person name="Land M."/>
            <person name="Hauser L."/>
            <person name="Chang Y.J."/>
            <person name="Jeffries C.D."/>
            <person name="Pitluck S."/>
            <person name="Pati A."/>
            <person name="Mavromatis K."/>
            <person name="Ivanova N."/>
            <person name="Ovchinnikova G."/>
            <person name="Chen A."/>
            <person name="Palaniappan K."/>
            <person name="Chain P."/>
            <person name="Rohde M."/>
            <person name="Bristow J."/>
            <person name="Eisen J.A."/>
            <person name="Markowitz V."/>
            <person name="Hugenholtz P."/>
            <person name="Kyrpides N.C."/>
            <person name="Klenk H.P."/>
        </authorList>
    </citation>
    <scope>NUCLEOTIDE SEQUENCE [LARGE SCALE GENOMIC DNA]</scope>
    <source>
        <strain evidence="4">DSM 12940 / JCM 11049 / AX-2</strain>
    </source>
</reference>
<protein>
    <recommendedName>
        <fullName evidence="2">Inner membrane protein YgaP-like transmembrane domain-containing protein</fullName>
    </recommendedName>
</protein>